<dbReference type="InterPro" id="IPR011583">
    <property type="entry name" value="Chitinase_II/V-like_cat"/>
</dbReference>
<dbReference type="PANTHER" id="PTHR11177:SF317">
    <property type="entry name" value="CHITINASE 12-RELATED"/>
    <property type="match status" value="1"/>
</dbReference>
<dbReference type="EMBL" id="UZAH01037361">
    <property type="protein sequence ID" value="VDP49117.1"/>
    <property type="molecule type" value="Genomic_DNA"/>
</dbReference>
<dbReference type="OrthoDB" id="73875at2759"/>
<dbReference type="SUPFAM" id="SSF51445">
    <property type="entry name" value="(Trans)glycosidases"/>
    <property type="match status" value="1"/>
</dbReference>
<feature type="domain" description="GH18" evidence="1">
    <location>
        <begin position="127"/>
        <end position="469"/>
    </location>
</feature>
<sequence>MGQPFGQPVDVTSSLMQSAEISSQTEICQALADNTTQFHWLEDSSVPILVRGSEFVAFDNEKSAKIKSTWSSLNNLGGVAIHGLPFDNPEASCPEQPFPILQSIVDTQVCSLCVTEEEDESKCSTSFSTVCNYRLPEPDEEQRLSPDSIPFEQCSEVVVEHALIEANSTIKFASKEKEEIAKQLETHHARAKNLVISLRCSMQKEQFDQLMQSSAKRLRLAGAIRSFVDTYSFNGVELRCADMVSKTTRIQFAHFLRVLNKQMKVNTTEKCGHSVSLRLSAWQSDLRSIYDVIVLNTLHHVVLEPFTVPLLPDAAFAHSPLFPIAGQSLTSIDTIVRRWENSGLARSKILLQIPSYGMEQLLVNRTDIGIGRPAEREYAIIGQTELCQRLKYAGTVRKLRWDSMTVNAWSTGGRWISIDDQQTVKYKMRYALREGLAGVGLMSLNEDDHLGTCGSGVFPILRSISAKCH</sequence>
<proteinExistence type="predicted"/>
<reference evidence="2 3" key="1">
    <citation type="submission" date="2018-11" db="EMBL/GenBank/DDBJ databases">
        <authorList>
            <consortium name="Pathogen Informatics"/>
        </authorList>
    </citation>
    <scope>NUCLEOTIDE SEQUENCE [LARGE SCALE GENOMIC DNA]</scope>
</reference>
<accession>A0A183GQY9</accession>
<dbReference type="AlphaFoldDB" id="A0A183GQY9"/>
<dbReference type="Pfam" id="PF00704">
    <property type="entry name" value="Glyco_hydro_18"/>
    <property type="match status" value="2"/>
</dbReference>
<evidence type="ECO:0000313" key="4">
    <source>
        <dbReference type="WBParaSite" id="HPBE_0002510901-mRNA-1"/>
    </source>
</evidence>
<dbReference type="InterPro" id="IPR001223">
    <property type="entry name" value="Glyco_hydro18_cat"/>
</dbReference>
<dbReference type="InterPro" id="IPR029070">
    <property type="entry name" value="Chitinase_insertion_sf"/>
</dbReference>
<dbReference type="Proteomes" id="UP000050761">
    <property type="component" value="Unassembled WGS sequence"/>
</dbReference>
<evidence type="ECO:0000313" key="3">
    <source>
        <dbReference type="Proteomes" id="UP000050761"/>
    </source>
</evidence>
<dbReference type="GO" id="GO:0005576">
    <property type="term" value="C:extracellular region"/>
    <property type="evidence" value="ECO:0007669"/>
    <property type="project" value="TreeGrafter"/>
</dbReference>
<dbReference type="InterPro" id="IPR017853">
    <property type="entry name" value="GH"/>
</dbReference>
<reference evidence="4" key="2">
    <citation type="submission" date="2019-09" db="UniProtKB">
        <authorList>
            <consortium name="WormBaseParasite"/>
        </authorList>
    </citation>
    <scope>IDENTIFICATION</scope>
</reference>
<dbReference type="GO" id="GO:0006032">
    <property type="term" value="P:chitin catabolic process"/>
    <property type="evidence" value="ECO:0007669"/>
    <property type="project" value="TreeGrafter"/>
</dbReference>
<protein>
    <submittedName>
        <fullName evidence="4">Glyco_18 domain-containing protein</fullName>
    </submittedName>
</protein>
<accession>A0A3P8DCA1</accession>
<gene>
    <name evidence="2" type="ORF">HPBE_LOCUS25108</name>
</gene>
<dbReference type="InterPro" id="IPR050314">
    <property type="entry name" value="Glycosyl_Hydrlase_18"/>
</dbReference>
<evidence type="ECO:0000259" key="1">
    <source>
        <dbReference type="PROSITE" id="PS51910"/>
    </source>
</evidence>
<dbReference type="WBParaSite" id="HPBE_0002510901-mRNA-1">
    <property type="protein sequence ID" value="HPBE_0002510901-mRNA-1"/>
    <property type="gene ID" value="HPBE_0002510901"/>
</dbReference>
<name>A0A183GQY9_HELPZ</name>
<dbReference type="SMART" id="SM00636">
    <property type="entry name" value="Glyco_18"/>
    <property type="match status" value="1"/>
</dbReference>
<dbReference type="Gene3D" id="3.10.50.10">
    <property type="match status" value="1"/>
</dbReference>
<dbReference type="PANTHER" id="PTHR11177">
    <property type="entry name" value="CHITINASE"/>
    <property type="match status" value="1"/>
</dbReference>
<dbReference type="GO" id="GO:0004568">
    <property type="term" value="F:chitinase activity"/>
    <property type="evidence" value="ECO:0007669"/>
    <property type="project" value="TreeGrafter"/>
</dbReference>
<keyword evidence="3" id="KW-1185">Reference proteome</keyword>
<dbReference type="GO" id="GO:0005975">
    <property type="term" value="P:carbohydrate metabolic process"/>
    <property type="evidence" value="ECO:0007669"/>
    <property type="project" value="InterPro"/>
</dbReference>
<dbReference type="GO" id="GO:0008061">
    <property type="term" value="F:chitin binding"/>
    <property type="evidence" value="ECO:0007669"/>
    <property type="project" value="InterPro"/>
</dbReference>
<evidence type="ECO:0000313" key="2">
    <source>
        <dbReference type="EMBL" id="VDP49117.1"/>
    </source>
</evidence>
<dbReference type="Gene3D" id="3.20.20.80">
    <property type="entry name" value="Glycosidases"/>
    <property type="match status" value="3"/>
</dbReference>
<dbReference type="PROSITE" id="PS51910">
    <property type="entry name" value="GH18_2"/>
    <property type="match status" value="1"/>
</dbReference>
<organism evidence="3 4">
    <name type="scientific">Heligmosomoides polygyrus</name>
    <name type="common">Parasitic roundworm</name>
    <dbReference type="NCBI Taxonomy" id="6339"/>
    <lineage>
        <taxon>Eukaryota</taxon>
        <taxon>Metazoa</taxon>
        <taxon>Ecdysozoa</taxon>
        <taxon>Nematoda</taxon>
        <taxon>Chromadorea</taxon>
        <taxon>Rhabditida</taxon>
        <taxon>Rhabditina</taxon>
        <taxon>Rhabditomorpha</taxon>
        <taxon>Strongyloidea</taxon>
        <taxon>Heligmosomidae</taxon>
        <taxon>Heligmosomoides</taxon>
    </lineage>
</organism>